<evidence type="ECO:0000313" key="3">
    <source>
        <dbReference type="Proteomes" id="UP000002274"/>
    </source>
</evidence>
<accession>A2C6C7</accession>
<evidence type="ECO:0000313" key="2">
    <source>
        <dbReference type="EMBL" id="ABM77041.1"/>
    </source>
</evidence>
<dbReference type="KEGG" id="pmf:P9303_02881"/>
<sequence length="44" mass="4870">MPCDSTKNVIAKTANWSFQRSLDGLDKAPKTFNTAANEPMIRAE</sequence>
<organism evidence="1 3">
    <name type="scientific">Prochlorococcus marinus (strain MIT 9303)</name>
    <dbReference type="NCBI Taxonomy" id="59922"/>
    <lineage>
        <taxon>Bacteria</taxon>
        <taxon>Bacillati</taxon>
        <taxon>Cyanobacteriota</taxon>
        <taxon>Cyanophyceae</taxon>
        <taxon>Synechococcales</taxon>
        <taxon>Prochlorococcaceae</taxon>
        <taxon>Prochlorococcus</taxon>
    </lineage>
</organism>
<dbReference type="HOGENOM" id="CLU_3220592_0_0_3"/>
<proteinExistence type="predicted"/>
<dbReference type="KEGG" id="pmf:P9303_02821"/>
<name>A2C6C7_PROM3</name>
<evidence type="ECO:0000313" key="1">
    <source>
        <dbReference type="EMBL" id="ABM77037.1"/>
    </source>
</evidence>
<dbReference type="EMBL" id="CP000554">
    <property type="protein sequence ID" value="ABM77041.1"/>
    <property type="molecule type" value="Genomic_DNA"/>
</dbReference>
<dbReference type="STRING" id="59922.P9303_02821"/>
<protein>
    <submittedName>
        <fullName evidence="1">Uncharacterized protein</fullName>
    </submittedName>
</protein>
<reference evidence="1" key="2">
    <citation type="submission" date="2007-01" db="EMBL/GenBank/DDBJ databases">
        <authorList>
            <person name="Chisholm S."/>
            <person name="Huang K."/>
            <person name="Martiny A."/>
            <person name="Kettler G."/>
            <person name="Zucker J."/>
            <person name="Coleman M."/>
            <person name="Keller K."/>
            <person name="Arkin A."/>
            <person name="Coe A."/>
            <person name="Rodrigue S."/>
            <person name="Church G."/>
            <person name="Ferriera S."/>
            <person name="Johnson J."/>
            <person name="Kravitz S."/>
            <person name="Beeson K."/>
            <person name="Sutton G."/>
            <person name="Rogers Y.-H."/>
            <person name="Friedman R."/>
            <person name="Frazier M."/>
            <person name="Venter J.C."/>
        </authorList>
    </citation>
    <scope>NUCLEOTIDE SEQUENCE</scope>
    <source>
        <strain evidence="1">MIT 9303</strain>
    </source>
</reference>
<dbReference type="AlphaFoldDB" id="A2C6C7"/>
<dbReference type="EMBL" id="CP000554">
    <property type="protein sequence ID" value="ABM77037.1"/>
    <property type="molecule type" value="Genomic_DNA"/>
</dbReference>
<gene>
    <name evidence="1" type="ordered locus">P9303_02821</name>
    <name evidence="2" type="ordered locus">P9303_02881</name>
</gene>
<dbReference type="Proteomes" id="UP000002274">
    <property type="component" value="Chromosome"/>
</dbReference>
<reference evidence="1 3" key="1">
    <citation type="journal article" date="2007" name="PLoS Genet.">
        <title>Patterns and implications of gene gain and loss in the evolution of Prochlorococcus.</title>
        <authorList>
            <person name="Kettler G.C."/>
            <person name="Martiny A.C."/>
            <person name="Huang K."/>
            <person name="Zucker J."/>
            <person name="Coleman M.L."/>
            <person name="Rodrigue S."/>
            <person name="Chen F."/>
            <person name="Lapidus A."/>
            <person name="Ferriera S."/>
            <person name="Johnson J."/>
            <person name="Steglich C."/>
            <person name="Church G.M."/>
            <person name="Richardson P."/>
            <person name="Chisholm S.W."/>
        </authorList>
    </citation>
    <scope>NUCLEOTIDE SEQUENCE [LARGE SCALE GENOMIC DNA]</scope>
    <source>
        <strain evidence="1 3">MIT 9303</strain>
    </source>
</reference>